<dbReference type="Gene3D" id="2.60.120.10">
    <property type="entry name" value="Jelly Rolls"/>
    <property type="match status" value="2"/>
</dbReference>
<protein>
    <submittedName>
        <fullName evidence="1">XRE family transcriptional regulator</fullName>
    </submittedName>
</protein>
<evidence type="ECO:0000313" key="2">
    <source>
        <dbReference type="Proteomes" id="UP000309128"/>
    </source>
</evidence>
<proteinExistence type="predicted"/>
<dbReference type="RefSeq" id="WP_138664068.1">
    <property type="nucleotide sequence ID" value="NZ_VCKY01000001.1"/>
</dbReference>
<dbReference type="InterPro" id="IPR014710">
    <property type="entry name" value="RmlC-like_jellyroll"/>
</dbReference>
<name>A0A5S4FY94_9ACTN</name>
<dbReference type="InterPro" id="IPR010982">
    <property type="entry name" value="Lambda_DNA-bd_dom_sf"/>
</dbReference>
<comment type="caution">
    <text evidence="1">The sequence shown here is derived from an EMBL/GenBank/DDBJ whole genome shotgun (WGS) entry which is preliminary data.</text>
</comment>
<dbReference type="EMBL" id="VCKY01000001">
    <property type="protein sequence ID" value="TMR25659.1"/>
    <property type="molecule type" value="Genomic_DNA"/>
</dbReference>
<accession>A0A5S4FY94</accession>
<keyword evidence="2" id="KW-1185">Reference proteome</keyword>
<sequence length="457" mass="50261">MSGDEPVDEEGFRLRGAALLRSAANDLKRDDAAAAADLGVSVADFAAYAEGRRAVPGELVRRAAAVWPVNEADLLPWRDDCPDGVVIHRLADSIASARVLTRGGIDYYEYRDTAMSRVASFRPEWIKMLSVVDDDDPAHPGVRWNKGHLLYQFTYFVGPVNYYVREPEGDRVLRMDTGDSVWGVPYSPHTFTSRSAGEEAYILALTYGGELVGDAQRELAALGAETAANFARAPGGLTFPAILQDFLNALALPADRLAALSGLSEERVADLLDGAVAPAPEEITRLAVALRVSPRDLMPIKRDVVGSIRHCRAGEAREWRYPSSPQAAYRIRELAGSSLHPHTRALEIIPLAAADRVAPSSSSLRTYQHQYVYNVSSQTADLAWRFEGRSFRDRLDPGDSAYLKPFVEVAFASERPDACRLLSLRIGGRVTPETRTALGTIYPGSLPRYLRENGRWY</sequence>
<dbReference type="Proteomes" id="UP000309128">
    <property type="component" value="Unassembled WGS sequence"/>
</dbReference>
<evidence type="ECO:0000313" key="1">
    <source>
        <dbReference type="EMBL" id="TMR25659.1"/>
    </source>
</evidence>
<dbReference type="SUPFAM" id="SSF47413">
    <property type="entry name" value="lambda repressor-like DNA-binding domains"/>
    <property type="match status" value="1"/>
</dbReference>
<gene>
    <name evidence="1" type="ORF">ETD86_00600</name>
</gene>
<dbReference type="OrthoDB" id="4039157at2"/>
<reference evidence="1 2" key="1">
    <citation type="submission" date="2019-05" db="EMBL/GenBank/DDBJ databases">
        <title>Draft genome sequence of Nonomuraea turkmeniaca DSM 43926.</title>
        <authorList>
            <person name="Saricaoglu S."/>
            <person name="Isik K."/>
        </authorList>
    </citation>
    <scope>NUCLEOTIDE SEQUENCE [LARGE SCALE GENOMIC DNA]</scope>
    <source>
        <strain evidence="1 2">DSM 43926</strain>
    </source>
</reference>
<organism evidence="1 2">
    <name type="scientific">Nonomuraea turkmeniaca</name>
    <dbReference type="NCBI Taxonomy" id="103838"/>
    <lineage>
        <taxon>Bacteria</taxon>
        <taxon>Bacillati</taxon>
        <taxon>Actinomycetota</taxon>
        <taxon>Actinomycetes</taxon>
        <taxon>Streptosporangiales</taxon>
        <taxon>Streptosporangiaceae</taxon>
        <taxon>Nonomuraea</taxon>
    </lineage>
</organism>
<dbReference type="AlphaFoldDB" id="A0A5S4FY94"/>
<dbReference type="GO" id="GO:0003677">
    <property type="term" value="F:DNA binding"/>
    <property type="evidence" value="ECO:0007669"/>
    <property type="project" value="InterPro"/>
</dbReference>